<protein>
    <recommendedName>
        <fullName evidence="1">Glycosyltransferase 2-like domain-containing protein</fullName>
    </recommendedName>
</protein>
<evidence type="ECO:0000313" key="2">
    <source>
        <dbReference type="EMBL" id="GEO09883.1"/>
    </source>
</evidence>
<comment type="caution">
    <text evidence="2">The sequence shown here is derived from an EMBL/GenBank/DDBJ whole genome shotgun (WGS) entry which is preliminary data.</text>
</comment>
<sequence>MDNNILVSIITPSYNQGQFIEETILSVIGQTYKRIQYILVDGCSSDDTMKVVEKYRDKIDIVIHEKDKGQSDAINKGFKLATGELAGWINSDDILEPNCIEEIVRLFKQKNDGAIYYGSLLKRIDGKGELITTKKLKVPNKGFLLNRNYDVIQQGSFYPLHLLKKINYLDEDIHYCMDLDLWLRLLNHGPIYSFDQTPIAAFRTWEGTKTTTGMLKFLRDIKRVLLLNGSTGITRNIIKIYYYSFKSRVRKALIPVIEYSS</sequence>
<dbReference type="Gene3D" id="3.90.550.10">
    <property type="entry name" value="Spore Coat Polysaccharide Biosynthesis Protein SpsA, Chain A"/>
    <property type="match status" value="1"/>
</dbReference>
<gene>
    <name evidence="2" type="ORF">SAE01_23790</name>
</gene>
<reference evidence="2 3" key="1">
    <citation type="submission" date="2019-07" db="EMBL/GenBank/DDBJ databases">
        <title>Whole genome shotgun sequence of Segetibacter aerophilus NBRC 106135.</title>
        <authorList>
            <person name="Hosoyama A."/>
            <person name="Uohara A."/>
            <person name="Ohji S."/>
            <person name="Ichikawa N."/>
        </authorList>
    </citation>
    <scope>NUCLEOTIDE SEQUENCE [LARGE SCALE GENOMIC DNA]</scope>
    <source>
        <strain evidence="2 3">NBRC 106135</strain>
    </source>
</reference>
<keyword evidence="3" id="KW-1185">Reference proteome</keyword>
<evidence type="ECO:0000259" key="1">
    <source>
        <dbReference type="Pfam" id="PF00535"/>
    </source>
</evidence>
<dbReference type="PANTHER" id="PTHR22916:SF65">
    <property type="entry name" value="SLR1065 PROTEIN"/>
    <property type="match status" value="1"/>
</dbReference>
<accession>A0A512BD39</accession>
<dbReference type="AlphaFoldDB" id="A0A512BD39"/>
<dbReference type="SUPFAM" id="SSF53448">
    <property type="entry name" value="Nucleotide-diphospho-sugar transferases"/>
    <property type="match status" value="1"/>
</dbReference>
<dbReference type="PANTHER" id="PTHR22916">
    <property type="entry name" value="GLYCOSYLTRANSFERASE"/>
    <property type="match status" value="1"/>
</dbReference>
<dbReference type="GO" id="GO:0016758">
    <property type="term" value="F:hexosyltransferase activity"/>
    <property type="evidence" value="ECO:0007669"/>
    <property type="project" value="UniProtKB-ARBA"/>
</dbReference>
<dbReference type="CDD" id="cd06433">
    <property type="entry name" value="GT_2_WfgS_like"/>
    <property type="match status" value="1"/>
</dbReference>
<dbReference type="RefSeq" id="WP_147203998.1">
    <property type="nucleotide sequence ID" value="NZ_BJYT01000008.1"/>
</dbReference>
<dbReference type="InterPro" id="IPR029044">
    <property type="entry name" value="Nucleotide-diphossugar_trans"/>
</dbReference>
<proteinExistence type="predicted"/>
<dbReference type="Proteomes" id="UP000321513">
    <property type="component" value="Unassembled WGS sequence"/>
</dbReference>
<dbReference type="OrthoDB" id="9788101at2"/>
<feature type="domain" description="Glycosyltransferase 2-like" evidence="1">
    <location>
        <begin position="8"/>
        <end position="129"/>
    </location>
</feature>
<dbReference type="InterPro" id="IPR001173">
    <property type="entry name" value="Glyco_trans_2-like"/>
</dbReference>
<evidence type="ECO:0000313" key="3">
    <source>
        <dbReference type="Proteomes" id="UP000321513"/>
    </source>
</evidence>
<dbReference type="Pfam" id="PF00535">
    <property type="entry name" value="Glycos_transf_2"/>
    <property type="match status" value="1"/>
</dbReference>
<dbReference type="EMBL" id="BJYT01000008">
    <property type="protein sequence ID" value="GEO09883.1"/>
    <property type="molecule type" value="Genomic_DNA"/>
</dbReference>
<organism evidence="2 3">
    <name type="scientific">Segetibacter aerophilus</name>
    <dbReference type="NCBI Taxonomy" id="670293"/>
    <lineage>
        <taxon>Bacteria</taxon>
        <taxon>Pseudomonadati</taxon>
        <taxon>Bacteroidota</taxon>
        <taxon>Chitinophagia</taxon>
        <taxon>Chitinophagales</taxon>
        <taxon>Chitinophagaceae</taxon>
        <taxon>Segetibacter</taxon>
    </lineage>
</organism>
<name>A0A512BD39_9BACT</name>